<proteinExistence type="predicted"/>
<organism evidence="2 3">
    <name type="scientific">Loxostege sticticalis</name>
    <name type="common">Beet webworm moth</name>
    <dbReference type="NCBI Taxonomy" id="481309"/>
    <lineage>
        <taxon>Eukaryota</taxon>
        <taxon>Metazoa</taxon>
        <taxon>Ecdysozoa</taxon>
        <taxon>Arthropoda</taxon>
        <taxon>Hexapoda</taxon>
        <taxon>Insecta</taxon>
        <taxon>Pterygota</taxon>
        <taxon>Neoptera</taxon>
        <taxon>Endopterygota</taxon>
        <taxon>Lepidoptera</taxon>
        <taxon>Glossata</taxon>
        <taxon>Ditrysia</taxon>
        <taxon>Pyraloidea</taxon>
        <taxon>Crambidae</taxon>
        <taxon>Pyraustinae</taxon>
        <taxon>Loxostege</taxon>
    </lineage>
</organism>
<comment type="caution">
    <text evidence="2">The sequence shown here is derived from an EMBL/GenBank/DDBJ whole genome shotgun (WGS) entry which is preliminary data.</text>
</comment>
<evidence type="ECO:0000256" key="1">
    <source>
        <dbReference type="SAM" id="MobiDB-lite"/>
    </source>
</evidence>
<name>A0ABR3H6A2_LOXSC</name>
<feature type="region of interest" description="Disordered" evidence="1">
    <location>
        <begin position="36"/>
        <end position="68"/>
    </location>
</feature>
<evidence type="ECO:0000313" key="2">
    <source>
        <dbReference type="EMBL" id="KAL0860219.1"/>
    </source>
</evidence>
<reference evidence="2 3" key="1">
    <citation type="submission" date="2024-06" db="EMBL/GenBank/DDBJ databases">
        <title>A chromosome-level genome assembly of beet webworm, Loxostege sticticalis.</title>
        <authorList>
            <person name="Zhang Y."/>
        </authorList>
    </citation>
    <scope>NUCLEOTIDE SEQUENCE [LARGE SCALE GENOMIC DNA]</scope>
    <source>
        <strain evidence="2">AQ026</strain>
        <tissue evidence="2">Whole body</tissue>
    </source>
</reference>
<protein>
    <recommendedName>
        <fullName evidence="4">Reverse transcriptase domain-containing protein</fullName>
    </recommendedName>
</protein>
<sequence length="355" mass="38649">MNSPPRVCCPYCPGLSRRYVQPRGLNVHISRVHRDVASRNRDELDPSTQSDSVPNANTDPAPQTSQVRLGFNDLPSLKAKVRVLRHIPKGARFMAAGKLCTIIDDCLHTNSAEDWFKLLSFSYSALRVPDTTGSKPLTSKVKCNIDSTNLYLPEDIHDGDLRGAVRLLLSDSSLAPTNENTLRALNDKHPAPSRSVNLPPEPNLSSLFLTVTAMDVSNAIASFYNGSAAGLDGLRPQHLKELISSPAGNNGPRLLESLTKLCNFLLKGLLNLDVKPFLYGASLCALSKKDGGIRPIAVGSVFRRLTAKLCCRSVKEAMSSYLQPNQLGFGTALGCEAAIHSAICHKTRDIRLYYA</sequence>
<evidence type="ECO:0008006" key="4">
    <source>
        <dbReference type="Google" id="ProtNLM"/>
    </source>
</evidence>
<keyword evidence="3" id="KW-1185">Reference proteome</keyword>
<evidence type="ECO:0000313" key="3">
    <source>
        <dbReference type="Proteomes" id="UP001549920"/>
    </source>
</evidence>
<accession>A0ABR3H6A2</accession>
<feature type="compositionally biased region" description="Polar residues" evidence="1">
    <location>
        <begin position="46"/>
        <end position="67"/>
    </location>
</feature>
<gene>
    <name evidence="2" type="ORF">ABMA27_010526</name>
</gene>
<dbReference type="Proteomes" id="UP001549920">
    <property type="component" value="Unassembled WGS sequence"/>
</dbReference>
<dbReference type="EMBL" id="JBEUOH010000026">
    <property type="protein sequence ID" value="KAL0860219.1"/>
    <property type="molecule type" value="Genomic_DNA"/>
</dbReference>